<reference evidence="1 2" key="1">
    <citation type="submission" date="2018-06" db="EMBL/GenBank/DDBJ databases">
        <title>Genomic Encyclopedia of Type Strains, Phase IV (KMG-IV): sequencing the most valuable type-strain genomes for metagenomic binning, comparative biology and taxonomic classification.</title>
        <authorList>
            <person name="Goeker M."/>
        </authorList>
    </citation>
    <scope>NUCLEOTIDE SEQUENCE [LARGE SCALE GENOMIC DNA]</scope>
    <source>
        <strain evidence="1 2">DSM 15140</strain>
    </source>
</reference>
<name>A0A366DQ99_9BACI</name>
<dbReference type="STRING" id="200904.GCA_900168775_01876"/>
<evidence type="ECO:0000313" key="2">
    <source>
        <dbReference type="Proteomes" id="UP000252254"/>
    </source>
</evidence>
<comment type="caution">
    <text evidence="1">The sequence shown here is derived from an EMBL/GenBank/DDBJ whole genome shotgun (WGS) entry which is preliminary data.</text>
</comment>
<dbReference type="AlphaFoldDB" id="A0A366DQ99"/>
<organism evidence="1 2">
    <name type="scientific">Paraliobacillus ryukyuensis</name>
    <dbReference type="NCBI Taxonomy" id="200904"/>
    <lineage>
        <taxon>Bacteria</taxon>
        <taxon>Bacillati</taxon>
        <taxon>Bacillota</taxon>
        <taxon>Bacilli</taxon>
        <taxon>Bacillales</taxon>
        <taxon>Bacillaceae</taxon>
        <taxon>Paraliobacillus</taxon>
    </lineage>
</organism>
<dbReference type="EMBL" id="QNRI01000015">
    <property type="protein sequence ID" value="RBO92266.1"/>
    <property type="molecule type" value="Genomic_DNA"/>
</dbReference>
<gene>
    <name evidence="1" type="ORF">DES48_1154</name>
</gene>
<dbReference type="Proteomes" id="UP000252254">
    <property type="component" value="Unassembled WGS sequence"/>
</dbReference>
<evidence type="ECO:0000313" key="1">
    <source>
        <dbReference type="EMBL" id="RBO92266.1"/>
    </source>
</evidence>
<protein>
    <submittedName>
        <fullName evidence="1">Uncharacterized protein</fullName>
    </submittedName>
</protein>
<keyword evidence="2" id="KW-1185">Reference proteome</keyword>
<proteinExistence type="predicted"/>
<sequence length="88" mass="9999">MEELKGIISTWKTILSEGNYPDIMPEELVMIEQLIDRVEYLENKNQDLNKEIGLYAGKFGELAHSIGVNIADMKILATRMCKPEGLDE</sequence>
<dbReference type="RefSeq" id="WP_113870082.1">
    <property type="nucleotide sequence ID" value="NZ_BAABQN010000018.1"/>
</dbReference>
<accession>A0A366DQ99</accession>